<feature type="domain" description="Terminase large subunit-like ATPase" evidence="1">
    <location>
        <begin position="49"/>
        <end position="189"/>
    </location>
</feature>
<dbReference type="EMBL" id="JAFGIX010000086">
    <property type="protein sequence ID" value="MBN1574732.1"/>
    <property type="molecule type" value="Genomic_DNA"/>
</dbReference>
<proteinExistence type="predicted"/>
<dbReference type="AlphaFoldDB" id="A0A9D8KHX6"/>
<organism evidence="2 3">
    <name type="scientific">Candidatus Zymogenus saltonus</name>
    <dbReference type="NCBI Taxonomy" id="2844893"/>
    <lineage>
        <taxon>Bacteria</taxon>
        <taxon>Deltaproteobacteria</taxon>
        <taxon>Candidatus Zymogenia</taxon>
        <taxon>Candidatus Zymogeniales</taxon>
        <taxon>Candidatus Zymogenaceae</taxon>
        <taxon>Candidatus Zymogenus</taxon>
    </lineage>
</organism>
<sequence>MKPKKIDFIEFAEKFFYVRNKDNSVSPIRLEQWQIDNFIRPVFYDLTPDGLRKYDLAVFSVPKKNGKSTLAALCIAYLLLADGEQYPEIISLANDLEQARRIFDFVKRSFELSPVLRQEVVIKRDRIEARNGGWYQVISADSVSAHGYDCSAIVIDEMWGFQDYKLLEAVAPSPARRNPLTLVVTYAGNQPFPGNPLFDYYERGKEGKDPKMYFYWSHENLASWVDDQYLESEKKRLPEFMFKRLHRNQWTVGSDNFLTKEDVDASIDPELRNRDSGQGERFTISCDLGLRSDRTVISVVHRNWKSGRIILDHVKSFEGKRGAEVNIADVESHLIHLWRNFRQSRLVIDPWQSIGLIQRLKARNVKIEEFVFSGGNLTKMTEALLGVFKDRTIKIFKHDELIKELLTVMIIETSYGLRIDHKSNMHDDFVIALGMGVFTLSGEPTRIYTQKDFQSVALF</sequence>
<accession>A0A9D8KHX6</accession>
<dbReference type="InterPro" id="IPR046461">
    <property type="entry name" value="TerL_ATPase"/>
</dbReference>
<protein>
    <recommendedName>
        <fullName evidence="1">Terminase large subunit-like ATPase domain-containing protein</fullName>
    </recommendedName>
</protein>
<reference evidence="2" key="2">
    <citation type="submission" date="2021-01" db="EMBL/GenBank/DDBJ databases">
        <authorList>
            <person name="Hahn C.R."/>
            <person name="Youssef N.H."/>
            <person name="Elshahed M."/>
        </authorList>
    </citation>
    <scope>NUCLEOTIDE SEQUENCE</scope>
    <source>
        <strain evidence="2">Zod_Metabat.24</strain>
    </source>
</reference>
<dbReference type="Pfam" id="PF03354">
    <property type="entry name" value="TerL_ATPase"/>
    <property type="match status" value="1"/>
</dbReference>
<reference evidence="2" key="1">
    <citation type="journal article" date="2021" name="Environ. Microbiol.">
        <title>Genomic characterization of three novel Desulfobacterota classes expand the metabolic and phylogenetic diversity of the phylum.</title>
        <authorList>
            <person name="Murphy C.L."/>
            <person name="Biggerstaff J."/>
            <person name="Eichhorn A."/>
            <person name="Ewing E."/>
            <person name="Shahan R."/>
            <person name="Soriano D."/>
            <person name="Stewart S."/>
            <person name="VanMol K."/>
            <person name="Walker R."/>
            <person name="Walters P."/>
            <person name="Elshahed M.S."/>
            <person name="Youssef N.H."/>
        </authorList>
    </citation>
    <scope>NUCLEOTIDE SEQUENCE</scope>
    <source>
        <strain evidence="2">Zod_Metabat.24</strain>
    </source>
</reference>
<dbReference type="Gene3D" id="3.30.420.240">
    <property type="match status" value="1"/>
</dbReference>
<name>A0A9D8KHX6_9DELT</name>
<dbReference type="PANTHER" id="PTHR41287:SF1">
    <property type="entry name" value="PROTEIN YMFN"/>
    <property type="match status" value="1"/>
</dbReference>
<dbReference type="Gene3D" id="3.40.50.300">
    <property type="entry name" value="P-loop containing nucleotide triphosphate hydrolases"/>
    <property type="match status" value="1"/>
</dbReference>
<dbReference type="Proteomes" id="UP000809273">
    <property type="component" value="Unassembled WGS sequence"/>
</dbReference>
<evidence type="ECO:0000313" key="2">
    <source>
        <dbReference type="EMBL" id="MBN1574732.1"/>
    </source>
</evidence>
<evidence type="ECO:0000259" key="1">
    <source>
        <dbReference type="Pfam" id="PF03354"/>
    </source>
</evidence>
<dbReference type="InterPro" id="IPR027417">
    <property type="entry name" value="P-loop_NTPase"/>
</dbReference>
<comment type="caution">
    <text evidence="2">The sequence shown here is derived from an EMBL/GenBank/DDBJ whole genome shotgun (WGS) entry which is preliminary data.</text>
</comment>
<evidence type="ECO:0000313" key="3">
    <source>
        <dbReference type="Proteomes" id="UP000809273"/>
    </source>
</evidence>
<gene>
    <name evidence="2" type="ORF">JW984_16165</name>
</gene>
<dbReference type="InterPro" id="IPR005021">
    <property type="entry name" value="Terminase_largesu-like"/>
</dbReference>
<dbReference type="PANTHER" id="PTHR41287">
    <property type="match status" value="1"/>
</dbReference>